<dbReference type="FunFam" id="3.40.50.720:FF:000173">
    <property type="entry name" value="3-oxoacyl-[acyl-carrier protein] reductase"/>
    <property type="match status" value="1"/>
</dbReference>
<proteinExistence type="inferred from homology"/>
<dbReference type="EMBL" id="JAFBXF010000017">
    <property type="protein sequence ID" value="MBM2419332.1"/>
    <property type="molecule type" value="Genomic_DNA"/>
</dbReference>
<dbReference type="Gene3D" id="3.40.50.720">
    <property type="entry name" value="NAD(P)-binding Rossmann-like Domain"/>
    <property type="match status" value="1"/>
</dbReference>
<dbReference type="PROSITE" id="PS00061">
    <property type="entry name" value="ADH_SHORT"/>
    <property type="match status" value="1"/>
</dbReference>
<dbReference type="Pfam" id="PF13561">
    <property type="entry name" value="adh_short_C2"/>
    <property type="match status" value="1"/>
</dbReference>
<dbReference type="InterPro" id="IPR020904">
    <property type="entry name" value="Sc_DH/Rdtase_CS"/>
</dbReference>
<comment type="similarity">
    <text evidence="1">Belongs to the short-chain dehydrogenases/reductases (SDR) family.</text>
</comment>
<evidence type="ECO:0000313" key="7">
    <source>
        <dbReference type="Proteomes" id="UP000809440"/>
    </source>
</evidence>
<dbReference type="InterPro" id="IPR057326">
    <property type="entry name" value="KR_dom"/>
</dbReference>
<evidence type="ECO:0000313" key="5">
    <source>
        <dbReference type="EMBL" id="MBM2419332.1"/>
    </source>
</evidence>
<dbReference type="PRINTS" id="PR00080">
    <property type="entry name" value="SDRFAMILY"/>
</dbReference>
<dbReference type="SUPFAM" id="SSF51735">
    <property type="entry name" value="NAD(P)-binding Rossmann-fold domains"/>
    <property type="match status" value="1"/>
</dbReference>
<feature type="domain" description="Ketoreductase" evidence="3">
    <location>
        <begin position="4"/>
        <end position="178"/>
    </location>
</feature>
<reference evidence="4 7" key="1">
    <citation type="submission" date="2021-01" db="EMBL/GenBank/DDBJ databases">
        <title>Diatom-associated Roseobacters Show Island Model of Population Structure.</title>
        <authorList>
            <person name="Qu L."/>
            <person name="Feng X."/>
            <person name="Chen Y."/>
            <person name="Li L."/>
            <person name="Wang X."/>
            <person name="Hu Z."/>
            <person name="Wang H."/>
            <person name="Luo H."/>
        </authorList>
    </citation>
    <scope>NUCLEOTIDE SEQUENCE</scope>
    <source>
        <strain evidence="5 7">CC28-63</strain>
        <strain evidence="4">CC28-69</strain>
    </source>
</reference>
<dbReference type="GO" id="GO:0016616">
    <property type="term" value="F:oxidoreductase activity, acting on the CH-OH group of donors, NAD or NADP as acceptor"/>
    <property type="evidence" value="ECO:0007669"/>
    <property type="project" value="TreeGrafter"/>
</dbReference>
<protein>
    <submittedName>
        <fullName evidence="4">SDR family oxidoreductase</fullName>
    </submittedName>
</protein>
<sequence length="240" mass="24269">MTKGTVAIVGAAGGIGSAIARRMHKDGHAPLVLMDLPGPALDAMASETGGQAFGIDLTDRASVSSAFATAQQQVPTLYGLVLAAGVVDNAKLADLDADRWSDILSVNLTGPFLCCLAARDWIADGGRIVTLGSLAGRTGGVITGTAYAASKGGIESLTKSMAQEFAPRGITVNCVAPGAVETPMLAAHTPERKAAMSASTPLKRMGQPNEIAAAVSYLLDADAGFTTGSVLAVNGGLRMD</sequence>
<dbReference type="InterPro" id="IPR036291">
    <property type="entry name" value="NAD(P)-bd_dom_sf"/>
</dbReference>
<accession>A0A9Q2P3B8</accession>
<keyword evidence="2" id="KW-0560">Oxidoreductase</keyword>
<evidence type="ECO:0000313" key="6">
    <source>
        <dbReference type="Proteomes" id="UP000755667"/>
    </source>
</evidence>
<dbReference type="PANTHER" id="PTHR42760">
    <property type="entry name" value="SHORT-CHAIN DEHYDROGENASES/REDUCTASES FAMILY MEMBER"/>
    <property type="match status" value="1"/>
</dbReference>
<dbReference type="AlphaFoldDB" id="A0A9Q2P3B8"/>
<evidence type="ECO:0000313" key="4">
    <source>
        <dbReference type="EMBL" id="MBM2414661.1"/>
    </source>
</evidence>
<name>A0A9Q2P3B8_9RHOB</name>
<dbReference type="Proteomes" id="UP000809440">
    <property type="component" value="Unassembled WGS sequence"/>
</dbReference>
<dbReference type="InterPro" id="IPR002347">
    <property type="entry name" value="SDR_fam"/>
</dbReference>
<dbReference type="PRINTS" id="PR00081">
    <property type="entry name" value="GDHRDH"/>
</dbReference>
<dbReference type="EMBL" id="JAFBXE010000017">
    <property type="protein sequence ID" value="MBM2414661.1"/>
    <property type="molecule type" value="Genomic_DNA"/>
</dbReference>
<dbReference type="RefSeq" id="WP_138487592.1">
    <property type="nucleotide sequence ID" value="NZ_JAFBWU010000017.1"/>
</dbReference>
<evidence type="ECO:0000256" key="1">
    <source>
        <dbReference type="ARBA" id="ARBA00006484"/>
    </source>
</evidence>
<gene>
    <name evidence="4" type="ORF">JQX41_20255</name>
    <name evidence="5" type="ORF">JQX48_20275</name>
</gene>
<comment type="caution">
    <text evidence="4">The sequence shown here is derived from an EMBL/GenBank/DDBJ whole genome shotgun (WGS) entry which is preliminary data.</text>
</comment>
<dbReference type="PANTHER" id="PTHR42760:SF133">
    <property type="entry name" value="3-OXOACYL-[ACYL-CARRIER-PROTEIN] REDUCTASE"/>
    <property type="match status" value="1"/>
</dbReference>
<keyword evidence="7" id="KW-1185">Reference proteome</keyword>
<organism evidence="4 6">
    <name type="scientific">Marivita cryptomonadis</name>
    <dbReference type="NCBI Taxonomy" id="505252"/>
    <lineage>
        <taxon>Bacteria</taxon>
        <taxon>Pseudomonadati</taxon>
        <taxon>Pseudomonadota</taxon>
        <taxon>Alphaproteobacteria</taxon>
        <taxon>Rhodobacterales</taxon>
        <taxon>Roseobacteraceae</taxon>
        <taxon>Marivita</taxon>
    </lineage>
</organism>
<evidence type="ECO:0000256" key="2">
    <source>
        <dbReference type="ARBA" id="ARBA00023002"/>
    </source>
</evidence>
<dbReference type="SMART" id="SM00822">
    <property type="entry name" value="PKS_KR"/>
    <property type="match status" value="1"/>
</dbReference>
<dbReference type="Proteomes" id="UP000755667">
    <property type="component" value="Unassembled WGS sequence"/>
</dbReference>
<evidence type="ECO:0000259" key="3">
    <source>
        <dbReference type="SMART" id="SM00822"/>
    </source>
</evidence>